<evidence type="ECO:0000313" key="3">
    <source>
        <dbReference type="Proteomes" id="UP001234178"/>
    </source>
</evidence>
<accession>A0ABQ9YTI8</accession>
<evidence type="ECO:0000256" key="1">
    <source>
        <dbReference type="SAM" id="MobiDB-lite"/>
    </source>
</evidence>
<protein>
    <submittedName>
        <fullName evidence="2">Uncharacterized protein</fullName>
    </submittedName>
</protein>
<organism evidence="2 3">
    <name type="scientific">Daphnia magna</name>
    <dbReference type="NCBI Taxonomy" id="35525"/>
    <lineage>
        <taxon>Eukaryota</taxon>
        <taxon>Metazoa</taxon>
        <taxon>Ecdysozoa</taxon>
        <taxon>Arthropoda</taxon>
        <taxon>Crustacea</taxon>
        <taxon>Branchiopoda</taxon>
        <taxon>Diplostraca</taxon>
        <taxon>Cladocera</taxon>
        <taxon>Anomopoda</taxon>
        <taxon>Daphniidae</taxon>
        <taxon>Daphnia</taxon>
    </lineage>
</organism>
<comment type="caution">
    <text evidence="2">The sequence shown here is derived from an EMBL/GenBank/DDBJ whole genome shotgun (WGS) entry which is preliminary data.</text>
</comment>
<dbReference type="Proteomes" id="UP001234178">
    <property type="component" value="Unassembled WGS sequence"/>
</dbReference>
<sequence>MPEGSRPTVRTPQIAPQIPPAVTELGKTPEQPGSSSPGMEPVPQPRRYNRRPPPHETVPKSTQKACSSASDGFQTTGSHFRFARRQTHVLAPSLN</sequence>
<reference evidence="2 3" key="1">
    <citation type="journal article" date="2023" name="Nucleic Acids Res.">
        <title>The hologenome of Daphnia magna reveals possible DNA methylation and microbiome-mediated evolution of the host genome.</title>
        <authorList>
            <person name="Chaturvedi A."/>
            <person name="Li X."/>
            <person name="Dhandapani V."/>
            <person name="Marshall H."/>
            <person name="Kissane S."/>
            <person name="Cuenca-Cambronero M."/>
            <person name="Asole G."/>
            <person name="Calvet F."/>
            <person name="Ruiz-Romero M."/>
            <person name="Marangio P."/>
            <person name="Guigo R."/>
            <person name="Rago D."/>
            <person name="Mirbahai L."/>
            <person name="Eastwood N."/>
            <person name="Colbourne J.K."/>
            <person name="Zhou J."/>
            <person name="Mallon E."/>
            <person name="Orsini L."/>
        </authorList>
    </citation>
    <scope>NUCLEOTIDE SEQUENCE [LARGE SCALE GENOMIC DNA]</scope>
    <source>
        <strain evidence="2">LRV0_1</strain>
    </source>
</reference>
<keyword evidence="3" id="KW-1185">Reference proteome</keyword>
<dbReference type="EMBL" id="JAOYFB010000001">
    <property type="protein sequence ID" value="KAK4003953.1"/>
    <property type="molecule type" value="Genomic_DNA"/>
</dbReference>
<name>A0ABQ9YTI8_9CRUS</name>
<gene>
    <name evidence="2" type="ORF">OUZ56_005698</name>
</gene>
<feature type="compositionally biased region" description="Polar residues" evidence="1">
    <location>
        <begin position="59"/>
        <end position="78"/>
    </location>
</feature>
<proteinExistence type="predicted"/>
<evidence type="ECO:0000313" key="2">
    <source>
        <dbReference type="EMBL" id="KAK4003953.1"/>
    </source>
</evidence>
<feature type="region of interest" description="Disordered" evidence="1">
    <location>
        <begin position="1"/>
        <end position="95"/>
    </location>
</feature>